<evidence type="ECO:0000313" key="1">
    <source>
        <dbReference type="EMBL" id="HCO25124.1"/>
    </source>
</evidence>
<sequence>MGYSITQATPSDDQEELNSLINRNFKKTDSQWFNWSHHQNPFGENYCWLAHEESAGKLIGSTGLLTRRMCYDGKSLAVGQAESINIDEEHRSAQAALKLQRALIAHLPDTDFNFVYGMTDTATAVFKRCRYRQVGTFQHWVKPIRTEYKFKDRISSPLVRKGVAWLADLGLRLYSQETRTFLPHQNKINFDAPIDERFETLFREHSAGLVMVERTREFLEWRFRQEPSTRFQIMTLEDRNQSLLGYMVFVLGETGRGGDFAAGIQDFFYRDLKSFRLMLTAFSGYCRQIGMETIVMNYFGREEVSKLLTSFGFFQRHSQTNVFVYANPEFQDFLLEPLLDENHWHLTNAELLS</sequence>
<protein>
    <recommendedName>
        <fullName evidence="3">N-acetyltransferase domain-containing protein</fullName>
    </recommendedName>
</protein>
<accession>A0A3D3R8C8</accession>
<proteinExistence type="predicted"/>
<dbReference type="SUPFAM" id="SSF55729">
    <property type="entry name" value="Acyl-CoA N-acyltransferases (Nat)"/>
    <property type="match status" value="1"/>
</dbReference>
<dbReference type="Proteomes" id="UP000263642">
    <property type="component" value="Unassembled WGS sequence"/>
</dbReference>
<evidence type="ECO:0008006" key="3">
    <source>
        <dbReference type="Google" id="ProtNLM"/>
    </source>
</evidence>
<dbReference type="EMBL" id="DQAY01000118">
    <property type="protein sequence ID" value="HCO25124.1"/>
    <property type="molecule type" value="Genomic_DNA"/>
</dbReference>
<comment type="caution">
    <text evidence="1">The sequence shown here is derived from an EMBL/GenBank/DDBJ whole genome shotgun (WGS) entry which is preliminary data.</text>
</comment>
<organism evidence="1 2">
    <name type="scientific">Gimesia maris</name>
    <dbReference type="NCBI Taxonomy" id="122"/>
    <lineage>
        <taxon>Bacteria</taxon>
        <taxon>Pseudomonadati</taxon>
        <taxon>Planctomycetota</taxon>
        <taxon>Planctomycetia</taxon>
        <taxon>Planctomycetales</taxon>
        <taxon>Planctomycetaceae</taxon>
        <taxon>Gimesia</taxon>
    </lineage>
</organism>
<gene>
    <name evidence="1" type="ORF">DIT97_19630</name>
</gene>
<dbReference type="InterPro" id="IPR016181">
    <property type="entry name" value="Acyl_CoA_acyltransferase"/>
</dbReference>
<dbReference type="Gene3D" id="3.40.630.30">
    <property type="match status" value="1"/>
</dbReference>
<dbReference type="AlphaFoldDB" id="A0A3D3R8C8"/>
<name>A0A3D3R8C8_9PLAN</name>
<evidence type="ECO:0000313" key="2">
    <source>
        <dbReference type="Proteomes" id="UP000263642"/>
    </source>
</evidence>
<reference evidence="1 2" key="1">
    <citation type="journal article" date="2018" name="Nat. Biotechnol.">
        <title>A standardized bacterial taxonomy based on genome phylogeny substantially revises the tree of life.</title>
        <authorList>
            <person name="Parks D.H."/>
            <person name="Chuvochina M."/>
            <person name="Waite D.W."/>
            <person name="Rinke C."/>
            <person name="Skarshewski A."/>
            <person name="Chaumeil P.A."/>
            <person name="Hugenholtz P."/>
        </authorList>
    </citation>
    <scope>NUCLEOTIDE SEQUENCE [LARGE SCALE GENOMIC DNA]</scope>
    <source>
        <strain evidence="1">UBA9375</strain>
    </source>
</reference>